<dbReference type="CDD" id="cd06306">
    <property type="entry name" value="PBP1_TorT-like"/>
    <property type="match status" value="1"/>
</dbReference>
<comment type="caution">
    <text evidence="6">The sequence shown here is derived from an EMBL/GenBank/DDBJ whole genome shotgun (WGS) entry which is preliminary data.</text>
</comment>
<evidence type="ECO:0000256" key="2">
    <source>
        <dbReference type="ARBA" id="ARBA00007639"/>
    </source>
</evidence>
<dbReference type="RefSeq" id="WP_080139980.1">
    <property type="nucleotide sequence ID" value="NZ_LWIG01000059.1"/>
</dbReference>
<dbReference type="SUPFAM" id="SSF53822">
    <property type="entry name" value="Periplasmic binding protein-like I"/>
    <property type="match status" value="1"/>
</dbReference>
<dbReference type="GO" id="GO:0030313">
    <property type="term" value="C:cell envelope"/>
    <property type="evidence" value="ECO:0007669"/>
    <property type="project" value="UniProtKB-SubCell"/>
</dbReference>
<proteinExistence type="inferred from homology"/>
<evidence type="ECO:0000313" key="6">
    <source>
        <dbReference type="EMBL" id="TWB80921.1"/>
    </source>
</evidence>
<evidence type="ECO:0000256" key="3">
    <source>
        <dbReference type="ARBA" id="ARBA00022729"/>
    </source>
</evidence>
<sequence length="358" mass="38094">MRGLMRKSVLAALAGCAFVGSAHSQQPVTSFPVQLVDGEKKTDADWKLLSADEVTKPWNICVLFPHLKDSYWVAADYGVAAEIRRTGTAMTLYEAGGYTNLSTQLSQMDNCIAQKFDGIILGAISADGVGPLVKRATDAGIPVIDFVNGVKEPSVSGHALVSFYDLAYKTGKYIVEQSDGKPTVVGFFPGPQGAGWSDDAVRGFSDAIKESKVEIAVTRRGDTGLNVQLDMINNALQTYDKLNWLVGVDIAAQAAAVAVRNANLGGKVSVAAFDIIPPVYDDIAAGAAKASPTDFTVLQGRLAVDMVLRLLQGQKLQAKRAGPKPQMVTAETVKSVSKTDMFAPAGYKVEFSIEATKK</sequence>
<feature type="signal peptide" evidence="4">
    <location>
        <begin position="1"/>
        <end position="24"/>
    </location>
</feature>
<dbReference type="EMBL" id="VITW01000002">
    <property type="protein sequence ID" value="TWB80921.1"/>
    <property type="molecule type" value="Genomic_DNA"/>
</dbReference>
<dbReference type="AlphaFoldDB" id="A0A560KC76"/>
<dbReference type="NCBIfam" id="NF008185">
    <property type="entry name" value="PRK10936.1"/>
    <property type="match status" value="1"/>
</dbReference>
<evidence type="ECO:0000313" key="7">
    <source>
        <dbReference type="Proteomes" id="UP000315914"/>
    </source>
</evidence>
<keyword evidence="7" id="KW-1185">Reference proteome</keyword>
<dbReference type="GO" id="GO:0030246">
    <property type="term" value="F:carbohydrate binding"/>
    <property type="evidence" value="ECO:0007669"/>
    <property type="project" value="UniProtKB-ARBA"/>
</dbReference>
<dbReference type="PANTHER" id="PTHR46847:SF1">
    <property type="entry name" value="D-ALLOSE-BINDING PERIPLASMIC PROTEIN-RELATED"/>
    <property type="match status" value="1"/>
</dbReference>
<comment type="subcellular location">
    <subcellularLocation>
        <location evidence="1">Cell envelope</location>
    </subcellularLocation>
</comment>
<organism evidence="6 7">
    <name type="scientific">Bradyrhizobium sacchari</name>
    <dbReference type="NCBI Taxonomy" id="1399419"/>
    <lineage>
        <taxon>Bacteria</taxon>
        <taxon>Pseudomonadati</taxon>
        <taxon>Pseudomonadota</taxon>
        <taxon>Alphaproteobacteria</taxon>
        <taxon>Hyphomicrobiales</taxon>
        <taxon>Nitrobacteraceae</taxon>
        <taxon>Bradyrhizobium</taxon>
    </lineage>
</organism>
<dbReference type="InterPro" id="IPR025997">
    <property type="entry name" value="SBP_2_dom"/>
</dbReference>
<dbReference type="PANTHER" id="PTHR46847">
    <property type="entry name" value="D-ALLOSE-BINDING PERIPLASMIC PROTEIN-RELATED"/>
    <property type="match status" value="1"/>
</dbReference>
<dbReference type="STRING" id="1399419.A5906_14150"/>
<feature type="domain" description="Periplasmic binding protein" evidence="5">
    <location>
        <begin position="60"/>
        <end position="315"/>
    </location>
</feature>
<comment type="similarity">
    <text evidence="2">Belongs to the bacterial solute-binding protein 2 family.</text>
</comment>
<keyword evidence="3 4" id="KW-0732">Signal</keyword>
<reference evidence="6 7" key="1">
    <citation type="submission" date="2019-06" db="EMBL/GenBank/DDBJ databases">
        <title>Genomic Encyclopedia of Type Strains, Phase IV (KMG-V): Genome sequencing to study the core and pangenomes of soil and plant-associated prokaryotes.</title>
        <authorList>
            <person name="Whitman W."/>
        </authorList>
    </citation>
    <scope>NUCLEOTIDE SEQUENCE [LARGE SCALE GENOMIC DNA]</scope>
    <source>
        <strain evidence="6 7">BR 10556</strain>
    </source>
</reference>
<evidence type="ECO:0000259" key="5">
    <source>
        <dbReference type="Pfam" id="PF13407"/>
    </source>
</evidence>
<evidence type="ECO:0000256" key="1">
    <source>
        <dbReference type="ARBA" id="ARBA00004196"/>
    </source>
</evidence>
<name>A0A560KC76_9BRAD</name>
<dbReference type="Gene3D" id="3.40.50.2300">
    <property type="match status" value="2"/>
</dbReference>
<dbReference type="InterPro" id="IPR028082">
    <property type="entry name" value="Peripla_BP_I"/>
</dbReference>
<gene>
    <name evidence="6" type="ORF">FBZ95_102138</name>
</gene>
<dbReference type="Pfam" id="PF13407">
    <property type="entry name" value="Peripla_BP_4"/>
    <property type="match status" value="1"/>
</dbReference>
<protein>
    <submittedName>
        <fullName evidence="6">Monosaccharide ABC transporter substrate-binding protein (CUT2 family)</fullName>
    </submittedName>
</protein>
<dbReference type="Proteomes" id="UP000315914">
    <property type="component" value="Unassembled WGS sequence"/>
</dbReference>
<dbReference type="OrthoDB" id="9773673at2"/>
<feature type="chain" id="PRO_5021886599" evidence="4">
    <location>
        <begin position="25"/>
        <end position="358"/>
    </location>
</feature>
<evidence type="ECO:0000256" key="4">
    <source>
        <dbReference type="SAM" id="SignalP"/>
    </source>
</evidence>
<accession>A0A560KC76</accession>